<feature type="transmembrane region" description="Helical" evidence="1">
    <location>
        <begin position="48"/>
        <end position="71"/>
    </location>
</feature>
<feature type="transmembrane region" description="Helical" evidence="1">
    <location>
        <begin position="20"/>
        <end position="41"/>
    </location>
</feature>
<evidence type="ECO:0000256" key="1">
    <source>
        <dbReference type="SAM" id="Phobius"/>
    </source>
</evidence>
<keyword evidence="1" id="KW-0472">Membrane</keyword>
<dbReference type="Proteomes" id="UP000319103">
    <property type="component" value="Unassembled WGS sequence"/>
</dbReference>
<dbReference type="GO" id="GO:0005886">
    <property type="term" value="C:plasma membrane"/>
    <property type="evidence" value="ECO:0007669"/>
    <property type="project" value="TreeGrafter"/>
</dbReference>
<evidence type="ECO:0000313" key="3">
    <source>
        <dbReference type="Proteomes" id="UP000319103"/>
    </source>
</evidence>
<dbReference type="Pfam" id="PF03729">
    <property type="entry name" value="DUF308"/>
    <property type="match status" value="2"/>
</dbReference>
<protein>
    <submittedName>
        <fullName evidence="2">HdeD family acid-resistance protein</fullName>
    </submittedName>
</protein>
<keyword evidence="3" id="KW-1185">Reference proteome</keyword>
<keyword evidence="1" id="KW-1133">Transmembrane helix</keyword>
<comment type="caution">
    <text evidence="2">The sequence shown here is derived from an EMBL/GenBank/DDBJ whole genome shotgun (WGS) entry which is preliminary data.</text>
</comment>
<proteinExistence type="predicted"/>
<gene>
    <name evidence="2" type="ORF">E6W39_01980</name>
</gene>
<feature type="transmembrane region" description="Helical" evidence="1">
    <location>
        <begin position="137"/>
        <end position="154"/>
    </location>
</feature>
<feature type="transmembrane region" description="Helical" evidence="1">
    <location>
        <begin position="77"/>
        <end position="96"/>
    </location>
</feature>
<organism evidence="2 3">
    <name type="scientific">Kitasatospora acidiphila</name>
    <dbReference type="NCBI Taxonomy" id="2567942"/>
    <lineage>
        <taxon>Bacteria</taxon>
        <taxon>Bacillati</taxon>
        <taxon>Actinomycetota</taxon>
        <taxon>Actinomycetes</taxon>
        <taxon>Kitasatosporales</taxon>
        <taxon>Streptomycetaceae</taxon>
        <taxon>Kitasatospora</taxon>
    </lineage>
</organism>
<dbReference type="AlphaFoldDB" id="A0A540VWU1"/>
<dbReference type="PANTHER" id="PTHR34989">
    <property type="entry name" value="PROTEIN HDED"/>
    <property type="match status" value="1"/>
</dbReference>
<name>A0A540VWU1_9ACTN</name>
<dbReference type="OrthoDB" id="3577181at2"/>
<dbReference type="EMBL" id="VIGB01000003">
    <property type="protein sequence ID" value="TQF01229.1"/>
    <property type="molecule type" value="Genomic_DNA"/>
</dbReference>
<reference evidence="2 3" key="1">
    <citation type="submission" date="2019-06" db="EMBL/GenBank/DDBJ databases">
        <title>Description of Kitasatospora acidophila sp. nov. isolated from pine grove soil, and reclassification of Streptomyces novaecaesareae to Kitasatospora novaeceasareae comb. nov.</title>
        <authorList>
            <person name="Kim M.J."/>
        </authorList>
    </citation>
    <scope>NUCLEOTIDE SEQUENCE [LARGE SCALE GENOMIC DNA]</scope>
    <source>
        <strain evidence="2 3">MMS16-CNU292</strain>
    </source>
</reference>
<feature type="transmembrane region" description="Helical" evidence="1">
    <location>
        <begin position="161"/>
        <end position="184"/>
    </location>
</feature>
<dbReference type="RefSeq" id="WP_141631963.1">
    <property type="nucleotide sequence ID" value="NZ_VIGB01000003.1"/>
</dbReference>
<dbReference type="InterPro" id="IPR005325">
    <property type="entry name" value="DUF308_memb"/>
</dbReference>
<dbReference type="PANTHER" id="PTHR34989:SF1">
    <property type="entry name" value="PROTEIN HDED"/>
    <property type="match status" value="1"/>
</dbReference>
<feature type="transmembrane region" description="Helical" evidence="1">
    <location>
        <begin position="103"/>
        <end position="125"/>
    </location>
</feature>
<dbReference type="InterPro" id="IPR052712">
    <property type="entry name" value="Acid_resist_chaperone_HdeD"/>
</dbReference>
<accession>A0A540VWU1</accession>
<keyword evidence="1" id="KW-0812">Transmembrane</keyword>
<sequence length="193" mass="20060">MTLPQNGSPTSPLGALARFGWHSALTIGLLGVLLGVVVLAWPDRTLAVVGVLFGVYLLISGILQLVLAATVHTATGLRVLGFISGALSVLVGLLCFRGPYQSVLLLSLWIGIGWLFRGITATVAALDVPNGTPGRGWQIFLGVITAVAGAILLIDPFRSILALAVMAGIWLLALGVIEIGHAIALRSQAKRLA</sequence>
<evidence type="ECO:0000313" key="2">
    <source>
        <dbReference type="EMBL" id="TQF01229.1"/>
    </source>
</evidence>